<evidence type="ECO:0000313" key="7">
    <source>
        <dbReference type="EMBL" id="MBL0004452.1"/>
    </source>
</evidence>
<dbReference type="PANTHER" id="PTHR30246:SF1">
    <property type="entry name" value="2-DEHYDRO-3-DEOXY-6-PHOSPHOGALACTONATE ALDOLASE-RELATED"/>
    <property type="match status" value="1"/>
</dbReference>
<keyword evidence="5" id="KW-0119">Carbohydrate metabolism</keyword>
<dbReference type="CDD" id="cd00452">
    <property type="entry name" value="KDPG_aldolase"/>
    <property type="match status" value="1"/>
</dbReference>
<sequence>MINLTPAEFRDALRQERLVAILRGPDPRAVAHAGRVLVECGVRILEVSLSSADALASLEELAQAFADSDALLGAGTVIAPGDAARCRDAGAVFAVTPALGPGLQESVDLGLPVLAGALTPTEVLAAYRAGASAVKVFPASVFGPGYLTALAAPFPDVPLVAVGGVAAADVRAYLDAGALAVGVASPLLGDAPAGGDLDALRSRASAFLSHVRVCRG</sequence>
<dbReference type="GO" id="GO:0016829">
    <property type="term" value="F:lyase activity"/>
    <property type="evidence" value="ECO:0007669"/>
    <property type="project" value="UniProtKB-KW"/>
</dbReference>
<evidence type="ECO:0000256" key="1">
    <source>
        <dbReference type="ARBA" id="ARBA00004761"/>
    </source>
</evidence>
<evidence type="ECO:0000256" key="3">
    <source>
        <dbReference type="ARBA" id="ARBA00011233"/>
    </source>
</evidence>
<dbReference type="InterPro" id="IPR013785">
    <property type="entry name" value="Aldolase_TIM"/>
</dbReference>
<reference evidence="6 8" key="1">
    <citation type="submission" date="2020-10" db="EMBL/GenBank/DDBJ databases">
        <title>Connecting structure to function with the recovery of over 1000 high-quality activated sludge metagenome-assembled genomes encoding full-length rRNA genes using long-read sequencing.</title>
        <authorList>
            <person name="Singleton C.M."/>
            <person name="Petriglieri F."/>
            <person name="Kristensen J.M."/>
            <person name="Kirkegaard R.H."/>
            <person name="Michaelsen T.Y."/>
            <person name="Andersen M.H."/>
            <person name="Karst S.M."/>
            <person name="Dueholm M.S."/>
            <person name="Nielsen P.H."/>
            <person name="Albertsen M."/>
        </authorList>
    </citation>
    <scope>NUCLEOTIDE SEQUENCE [LARGE SCALE GENOMIC DNA]</scope>
    <source>
        <strain evidence="6">Ega_18-Q3-R5-49_MAXAC.001</strain>
        <strain evidence="7">Ribe_18-Q3-R11-54_MAXAC.001</strain>
    </source>
</reference>
<dbReference type="Proteomes" id="UP000726105">
    <property type="component" value="Unassembled WGS sequence"/>
</dbReference>
<dbReference type="InterPro" id="IPR000887">
    <property type="entry name" value="Aldlse_KDPG_KHG"/>
</dbReference>
<dbReference type="Pfam" id="PF01081">
    <property type="entry name" value="Aldolase"/>
    <property type="match status" value="1"/>
</dbReference>
<evidence type="ECO:0000313" key="6">
    <source>
        <dbReference type="EMBL" id="MBK7274693.1"/>
    </source>
</evidence>
<dbReference type="Gene3D" id="3.20.20.70">
    <property type="entry name" value="Aldolase class I"/>
    <property type="match status" value="1"/>
</dbReference>
<dbReference type="PANTHER" id="PTHR30246">
    <property type="entry name" value="2-KETO-3-DEOXY-6-PHOSPHOGLUCONATE ALDOLASE"/>
    <property type="match status" value="1"/>
</dbReference>
<dbReference type="Proteomes" id="UP000886632">
    <property type="component" value="Unassembled WGS sequence"/>
</dbReference>
<organism evidence="6 8">
    <name type="scientific">Candidatus Phosphoribacter hodrii</name>
    <dbReference type="NCBI Taxonomy" id="2953743"/>
    <lineage>
        <taxon>Bacteria</taxon>
        <taxon>Bacillati</taxon>
        <taxon>Actinomycetota</taxon>
        <taxon>Actinomycetes</taxon>
        <taxon>Micrococcales</taxon>
        <taxon>Dermatophilaceae</taxon>
        <taxon>Candidatus Phosphoribacter</taxon>
    </lineage>
</organism>
<name>A0A935MBE5_9MICO</name>
<evidence type="ECO:0000313" key="8">
    <source>
        <dbReference type="Proteomes" id="UP000726105"/>
    </source>
</evidence>
<comment type="pathway">
    <text evidence="1">Carbohydrate acid metabolism.</text>
</comment>
<comment type="similarity">
    <text evidence="2">Belongs to the KHG/KDPG aldolase family.</text>
</comment>
<dbReference type="EMBL" id="JADJIB010000011">
    <property type="protein sequence ID" value="MBK7274693.1"/>
    <property type="molecule type" value="Genomic_DNA"/>
</dbReference>
<proteinExistence type="inferred from homology"/>
<protein>
    <submittedName>
        <fullName evidence="6">Bifunctional 4-hydroxy-2-oxoglutarate aldolase/2-dehydro-3-deoxy-phosphogluconate aldolase</fullName>
    </submittedName>
</protein>
<comment type="subunit">
    <text evidence="3">Homotrimer.</text>
</comment>
<evidence type="ECO:0000256" key="2">
    <source>
        <dbReference type="ARBA" id="ARBA00006906"/>
    </source>
</evidence>
<evidence type="ECO:0000256" key="5">
    <source>
        <dbReference type="ARBA" id="ARBA00023277"/>
    </source>
</evidence>
<comment type="caution">
    <text evidence="6">The sequence shown here is derived from an EMBL/GenBank/DDBJ whole genome shotgun (WGS) entry which is preliminary data.</text>
</comment>
<dbReference type="AlphaFoldDB" id="A0A935MBE5"/>
<dbReference type="EMBL" id="JADKGK010000020">
    <property type="protein sequence ID" value="MBL0004452.1"/>
    <property type="molecule type" value="Genomic_DNA"/>
</dbReference>
<keyword evidence="4" id="KW-0456">Lyase</keyword>
<gene>
    <name evidence="6" type="ORF">IPI13_16590</name>
    <name evidence="7" type="ORF">IPP00_10855</name>
</gene>
<accession>A0A935MBE5</accession>
<evidence type="ECO:0000256" key="4">
    <source>
        <dbReference type="ARBA" id="ARBA00023239"/>
    </source>
</evidence>
<dbReference type="SUPFAM" id="SSF51569">
    <property type="entry name" value="Aldolase"/>
    <property type="match status" value="1"/>
</dbReference>